<name>A0A428WK00_AMYBA</name>
<dbReference type="EMBL" id="QHHU01000025">
    <property type="protein sequence ID" value="RSM43401.1"/>
    <property type="molecule type" value="Genomic_DNA"/>
</dbReference>
<keyword evidence="1" id="KW-0880">Kelch repeat</keyword>
<keyword evidence="5" id="KW-1185">Reference proteome</keyword>
<evidence type="ECO:0000313" key="4">
    <source>
        <dbReference type="EMBL" id="RSM43401.1"/>
    </source>
</evidence>
<sequence>MNHRRKRLETMSKQWKDRPPLHTGRFAHAAATTHGHIYVIGGADANVALNSVEFRRIHGDSEWHEVAPMPTARGNHGVGVVDGMIYAVGGIIEGDHGTDVVERYDPFSDRWTTAPPLPSPRTVTSAAGLGGLLYVAGGVIDENDTDEHATDSVLVFDPREERWSPVASMLSPRARHRLVAAGGHLYSIGGLRSFFQEAFSTVERYAPKSDTWEAVRSMHQPRALPGATVLGGDDGDRIVVVGGGPGPFQDRLSRHRTTEIYDLRTGKWHLLSTLLPRGRSSLAAAPESENTVLAISGSTTVDRVPTLTPDVLALKLPAA</sequence>
<evidence type="ECO:0000256" key="3">
    <source>
        <dbReference type="SAM" id="MobiDB-lite"/>
    </source>
</evidence>
<evidence type="ECO:0000313" key="5">
    <source>
        <dbReference type="Proteomes" id="UP000286716"/>
    </source>
</evidence>
<dbReference type="InterPro" id="IPR011043">
    <property type="entry name" value="Gal_Oxase/kelch_b-propeller"/>
</dbReference>
<protein>
    <submittedName>
        <fullName evidence="4">Kelch-like protein</fullName>
    </submittedName>
</protein>
<evidence type="ECO:0000256" key="1">
    <source>
        <dbReference type="ARBA" id="ARBA00022441"/>
    </source>
</evidence>
<accession>A0A428WK00</accession>
<organism evidence="4 5">
    <name type="scientific">Amycolatopsis balhimycina DSM 5908</name>
    <dbReference type="NCBI Taxonomy" id="1081091"/>
    <lineage>
        <taxon>Bacteria</taxon>
        <taxon>Bacillati</taxon>
        <taxon>Actinomycetota</taxon>
        <taxon>Actinomycetes</taxon>
        <taxon>Pseudonocardiales</taxon>
        <taxon>Pseudonocardiaceae</taxon>
        <taxon>Amycolatopsis</taxon>
    </lineage>
</organism>
<dbReference type="Pfam" id="PF24681">
    <property type="entry name" value="Kelch_KLHDC2_KLHL20_DRC7"/>
    <property type="match status" value="1"/>
</dbReference>
<evidence type="ECO:0000256" key="2">
    <source>
        <dbReference type="ARBA" id="ARBA00022737"/>
    </source>
</evidence>
<dbReference type="Proteomes" id="UP000286716">
    <property type="component" value="Unassembled WGS sequence"/>
</dbReference>
<dbReference type="InterPro" id="IPR051746">
    <property type="entry name" value="Kelch_domain_containing_8"/>
</dbReference>
<gene>
    <name evidence="4" type="ORF">DMA12_19315</name>
</gene>
<dbReference type="InterPro" id="IPR006652">
    <property type="entry name" value="Kelch_1"/>
</dbReference>
<feature type="compositionally biased region" description="Basic and acidic residues" evidence="3">
    <location>
        <begin position="8"/>
        <end position="20"/>
    </location>
</feature>
<dbReference type="PANTHER" id="PTHR46260:SF3">
    <property type="entry name" value="RING-TYPE DOMAIN-CONTAINING PROTEIN"/>
    <property type="match status" value="1"/>
</dbReference>
<dbReference type="PANTHER" id="PTHR46260">
    <property type="entry name" value="RING-TYPE DOMAIN-CONTAINING PROTEIN"/>
    <property type="match status" value="1"/>
</dbReference>
<dbReference type="InterPro" id="IPR015915">
    <property type="entry name" value="Kelch-typ_b-propeller"/>
</dbReference>
<keyword evidence="2" id="KW-0677">Repeat</keyword>
<dbReference type="SUPFAM" id="SSF50965">
    <property type="entry name" value="Galactose oxidase, central domain"/>
    <property type="match status" value="1"/>
</dbReference>
<proteinExistence type="predicted"/>
<dbReference type="OrthoDB" id="58712at2"/>
<dbReference type="Gene3D" id="2.120.10.80">
    <property type="entry name" value="Kelch-type beta propeller"/>
    <property type="match status" value="2"/>
</dbReference>
<dbReference type="SMART" id="SM00612">
    <property type="entry name" value="Kelch"/>
    <property type="match status" value="5"/>
</dbReference>
<dbReference type="Pfam" id="PF01344">
    <property type="entry name" value="Kelch_1"/>
    <property type="match status" value="1"/>
</dbReference>
<reference evidence="4 5" key="1">
    <citation type="submission" date="2018-05" db="EMBL/GenBank/DDBJ databases">
        <title>Evolution of GPA BGCs.</title>
        <authorList>
            <person name="Waglechner N."/>
            <person name="Wright G.D."/>
        </authorList>
    </citation>
    <scope>NUCLEOTIDE SEQUENCE [LARGE SCALE GENOMIC DNA]</scope>
    <source>
        <strain evidence="4 5">DSM 5908</strain>
    </source>
</reference>
<dbReference type="AlphaFoldDB" id="A0A428WK00"/>
<comment type="caution">
    <text evidence="4">The sequence shown here is derived from an EMBL/GenBank/DDBJ whole genome shotgun (WGS) entry which is preliminary data.</text>
</comment>
<feature type="region of interest" description="Disordered" evidence="3">
    <location>
        <begin position="1"/>
        <end position="21"/>
    </location>
</feature>